<protein>
    <recommendedName>
        <fullName evidence="4">Substrate of the Dot/Icm secretion system</fullName>
    </recommendedName>
</protein>
<proteinExistence type="predicted"/>
<dbReference type="Proteomes" id="UP000002770">
    <property type="component" value="Unassembled WGS sequence"/>
</dbReference>
<organism evidence="2 3">
    <name type="scientific">Legionella drancourtii LLAP12</name>
    <dbReference type="NCBI Taxonomy" id="658187"/>
    <lineage>
        <taxon>Bacteria</taxon>
        <taxon>Pseudomonadati</taxon>
        <taxon>Pseudomonadota</taxon>
        <taxon>Gammaproteobacteria</taxon>
        <taxon>Legionellales</taxon>
        <taxon>Legionellaceae</taxon>
        <taxon>Legionella</taxon>
    </lineage>
</organism>
<feature type="region of interest" description="Disordered" evidence="1">
    <location>
        <begin position="205"/>
        <end position="249"/>
    </location>
</feature>
<gene>
    <name evidence="2" type="ORF">LDG_7197</name>
</gene>
<dbReference type="eggNOG" id="ENOG5030NFC">
    <property type="taxonomic scope" value="Bacteria"/>
</dbReference>
<name>G9EPN1_9GAMM</name>
<dbReference type="EMBL" id="JH413824">
    <property type="protein sequence ID" value="EHL30769.1"/>
    <property type="molecule type" value="Genomic_DNA"/>
</dbReference>
<accession>G9EPN1</accession>
<reference evidence="2 3" key="1">
    <citation type="journal article" date="2011" name="BMC Genomics">
        <title>Insight into cross-talk between intra-amoebal pathogens.</title>
        <authorList>
            <person name="Gimenez G."/>
            <person name="Bertelli C."/>
            <person name="Moliner C."/>
            <person name="Robert C."/>
            <person name="Raoult D."/>
            <person name="Fournier P.E."/>
            <person name="Greub G."/>
        </authorList>
    </citation>
    <scope>NUCLEOTIDE SEQUENCE [LARGE SCALE GENOMIC DNA]</scope>
    <source>
        <strain evidence="2 3">LLAP12</strain>
    </source>
</reference>
<dbReference type="HOGENOM" id="CLU_1114725_0_0_6"/>
<evidence type="ECO:0000256" key="1">
    <source>
        <dbReference type="SAM" id="MobiDB-lite"/>
    </source>
</evidence>
<dbReference type="Pfam" id="PF23131">
    <property type="entry name" value="DotY"/>
    <property type="match status" value="1"/>
</dbReference>
<sequence length="249" mass="27402">MAKASRFPSTTEIKSAMEMAGSSIEGTEYLVSRIKKLAENSKLLSKSPELKANVIAAIEQFAEYVKFKLTTHGQPWSGQRIETSDLKNMQKNIAESAAKELTGKLSEVKLDYAVSEKGHYVRGYSSNNGALDSKSVESLDKLFNAWLASKDYVIKGGYLYSANDSVQGENMRISADVVKKLMAEGGLQEFMAEKGFNTSMKARDYPGEQKEAQAQQEVEYAVEQANRVSEERAPDVVPEEAPNAGVGRH</sequence>
<evidence type="ECO:0000313" key="2">
    <source>
        <dbReference type="EMBL" id="EHL30769.1"/>
    </source>
</evidence>
<dbReference type="InterPro" id="IPR049927">
    <property type="entry name" value="DotY_N"/>
</dbReference>
<dbReference type="InterPro" id="IPR056465">
    <property type="entry name" value="DotY"/>
</dbReference>
<dbReference type="CDD" id="cd22643">
    <property type="entry name" value="DotY_NTD"/>
    <property type="match status" value="1"/>
</dbReference>
<dbReference type="STRING" id="658187.LDG_7197"/>
<dbReference type="OrthoDB" id="5635174at2"/>
<dbReference type="InParanoid" id="G9EPN1"/>
<keyword evidence="3" id="KW-1185">Reference proteome</keyword>
<dbReference type="RefSeq" id="WP_006871115.1">
    <property type="nucleotide sequence ID" value="NZ_JH413824.1"/>
</dbReference>
<dbReference type="AlphaFoldDB" id="G9EPN1"/>
<feature type="compositionally biased region" description="Low complexity" evidence="1">
    <location>
        <begin position="212"/>
        <end position="225"/>
    </location>
</feature>
<evidence type="ECO:0000313" key="3">
    <source>
        <dbReference type="Proteomes" id="UP000002770"/>
    </source>
</evidence>
<evidence type="ECO:0008006" key="4">
    <source>
        <dbReference type="Google" id="ProtNLM"/>
    </source>
</evidence>